<proteinExistence type="predicted"/>
<evidence type="ECO:0000313" key="1">
    <source>
        <dbReference type="EMBL" id="MDQ0542768.1"/>
    </source>
</evidence>
<organism evidence="1 2">
    <name type="scientific">Methylobacterium brachiatum</name>
    <dbReference type="NCBI Taxonomy" id="269660"/>
    <lineage>
        <taxon>Bacteria</taxon>
        <taxon>Pseudomonadati</taxon>
        <taxon>Pseudomonadota</taxon>
        <taxon>Alphaproteobacteria</taxon>
        <taxon>Hyphomicrobiales</taxon>
        <taxon>Methylobacteriaceae</taxon>
        <taxon>Methylobacterium</taxon>
    </lineage>
</organism>
<evidence type="ECO:0000313" key="2">
    <source>
        <dbReference type="Proteomes" id="UP001223420"/>
    </source>
</evidence>
<dbReference type="AlphaFoldDB" id="A0AAJ1TRG0"/>
<dbReference type="Proteomes" id="UP001223420">
    <property type="component" value="Unassembled WGS sequence"/>
</dbReference>
<accession>A0AAJ1TRG0</accession>
<dbReference type="EMBL" id="JAUSWL010000002">
    <property type="protein sequence ID" value="MDQ0542768.1"/>
    <property type="molecule type" value="Genomic_DNA"/>
</dbReference>
<comment type="caution">
    <text evidence="1">The sequence shown here is derived from an EMBL/GenBank/DDBJ whole genome shotgun (WGS) entry which is preliminary data.</text>
</comment>
<sequence length="59" mass="6270">MIRALPVPAYAGPSLIPIGPAVPPFEWVLPAAAFVLLCVWNRSSAASMTRQLSPDVLPI</sequence>
<name>A0AAJ1TRG0_9HYPH</name>
<reference evidence="1" key="1">
    <citation type="submission" date="2023-07" db="EMBL/GenBank/DDBJ databases">
        <title>Genomic Encyclopedia of Type Strains, Phase IV (KMG-IV): sequencing the most valuable type-strain genomes for metagenomic binning, comparative biology and taxonomic classification.</title>
        <authorList>
            <person name="Goeker M."/>
        </authorList>
    </citation>
    <scope>NUCLEOTIDE SEQUENCE</scope>
    <source>
        <strain evidence="1">DSM 19569</strain>
    </source>
</reference>
<gene>
    <name evidence="1" type="ORF">QO001_001686</name>
</gene>
<protein>
    <submittedName>
        <fullName evidence="1">Uncharacterized protein</fullName>
    </submittedName>
</protein>